<name>A0A2S9WY71_9FLAO</name>
<dbReference type="Proteomes" id="UP000239532">
    <property type="component" value="Unassembled WGS sequence"/>
</dbReference>
<protein>
    <submittedName>
        <fullName evidence="1">Translation initiation factor IF-2</fullName>
    </submittedName>
</protein>
<proteinExistence type="predicted"/>
<evidence type="ECO:0000313" key="1">
    <source>
        <dbReference type="EMBL" id="PRP68419.1"/>
    </source>
</evidence>
<reference evidence="1 2" key="1">
    <citation type="submission" date="2016-11" db="EMBL/GenBank/DDBJ databases">
        <title>Trade-off between light-utilization and light-protection in marine flavobacteria.</title>
        <authorList>
            <person name="Kumagai Y."/>
        </authorList>
    </citation>
    <scope>NUCLEOTIDE SEQUENCE [LARGE SCALE GENOMIC DNA]</scope>
    <source>
        <strain evidence="1 2">JCM 17109</strain>
    </source>
</reference>
<keyword evidence="2" id="KW-1185">Reference proteome</keyword>
<accession>A0A2S9WY71</accession>
<keyword evidence="1" id="KW-0648">Protein biosynthesis</keyword>
<dbReference type="AlphaFoldDB" id="A0A2S9WY71"/>
<keyword evidence="1" id="KW-0396">Initiation factor</keyword>
<dbReference type="OrthoDB" id="2473397at2"/>
<dbReference type="GO" id="GO:0003743">
    <property type="term" value="F:translation initiation factor activity"/>
    <property type="evidence" value="ECO:0007669"/>
    <property type="project" value="UniProtKB-KW"/>
</dbReference>
<evidence type="ECO:0000313" key="2">
    <source>
        <dbReference type="Proteomes" id="UP000239532"/>
    </source>
</evidence>
<sequence>MTTAQTTDKVSESTLERLITTKISMDKEGAFNDRYTIHIFQGENQPANAAKSRYDALDLVWKSELRYESPNHKVWVGKYSSRLEADRALLEIKKTFPNAKVLKP</sequence>
<comment type="caution">
    <text evidence="1">The sequence shown here is derived from an EMBL/GenBank/DDBJ whole genome shotgun (WGS) entry which is preliminary data.</text>
</comment>
<organism evidence="1 2">
    <name type="scientific">Nonlabens agnitus</name>
    <dbReference type="NCBI Taxonomy" id="870484"/>
    <lineage>
        <taxon>Bacteria</taxon>
        <taxon>Pseudomonadati</taxon>
        <taxon>Bacteroidota</taxon>
        <taxon>Flavobacteriia</taxon>
        <taxon>Flavobacteriales</taxon>
        <taxon>Flavobacteriaceae</taxon>
        <taxon>Nonlabens</taxon>
    </lineage>
</organism>
<dbReference type="EMBL" id="MQUC01000003">
    <property type="protein sequence ID" value="PRP68419.1"/>
    <property type="molecule type" value="Genomic_DNA"/>
</dbReference>
<gene>
    <name evidence="1" type="ORF">BST86_13235</name>
</gene>